<evidence type="ECO:0000313" key="2">
    <source>
        <dbReference type="Proteomes" id="UP001056120"/>
    </source>
</evidence>
<evidence type="ECO:0000313" key="1">
    <source>
        <dbReference type="EMBL" id="KAI3676563.1"/>
    </source>
</evidence>
<sequence length="879" mass="97656">MEKKPSTNCVVEIFRSEIIRRKKASERKVVAFVCCTFKHRRACNYSLFLHLSSSPTAGEPLIRPPPPKLTTNNHPNQFLHSQIILRRWLGFSRIDLWMGSEVCMNGLCGASLAAAGDCRKGWTLRSGGFAELCDKCGTAYEQQDFCELFHLDDTGWRECTSCGKRLHCGCIASNAFLELLDNGGVTCVSCLGNNPKTREEKPKDAVISVKNNVGESRASCIDNHVNTGNFSKIDLTKLNGEAADDGERVLLPSDNHDASRSNTKPLEKNVCPSGENGHKDVYGSLVQTNLTIGLDGSPAKPVFIPSNKAVEQQELKSTLSYFQQGIWSRHILPKSILPQGFNNANADVSSQIRVARPPVEGRVKNQLLPRYWPRITEQELQQISGDSNATIVPLFEKVLSASDAGRIGRLVLPKACAEAYFPPISQPEGLPLRIQDVKGKEWLFQFRFWPNNNSRMYVLEGVTPCIQSMQLQAGDTVTFSRIEPEGKLLMGFRKASTNTSVQLLKGSTYINELPRNVNLLNGDVGWPTNEQLGIKLMAGAFPPSMLAPEKKRSRNIGLKSKRLLIESQDSLELIHTWEDLQDMLFPSPLLKPIVVTVEDNELEEYEEPPVFGKGSIFTICSSWEQEHWAQCDNCSKWRRLPADFLLPPRWTCQDNVWDQHRAACLASDELSPRELENLLRLAKDFHGGKNCASQKPGQQMGNNITDIQTASIAIGTEPSVAMTTKHPRHRPGCSCIVCIQPPSGKGKHKPTCTCNVCMTVKRRFKTLMLRKKKRQSEHEASIQVNKSSLLGSESSSKGHLDLNIHPRVSMMSLLQAANLPLETYLKQNDLTSLIFEQQASSGSQALPQETGDTEGGYEEDKAGDDGELQGPDNCQDAYL</sequence>
<accession>A0ACB8XZC4</accession>
<reference evidence="2" key="1">
    <citation type="journal article" date="2022" name="Mol. Ecol. Resour.">
        <title>The genomes of chicory, endive, great burdock and yacon provide insights into Asteraceae palaeo-polyploidization history and plant inulin production.</title>
        <authorList>
            <person name="Fan W."/>
            <person name="Wang S."/>
            <person name="Wang H."/>
            <person name="Wang A."/>
            <person name="Jiang F."/>
            <person name="Liu H."/>
            <person name="Zhao H."/>
            <person name="Xu D."/>
            <person name="Zhang Y."/>
        </authorList>
    </citation>
    <scope>NUCLEOTIDE SEQUENCE [LARGE SCALE GENOMIC DNA]</scope>
    <source>
        <strain evidence="2">cv. Yunnan</strain>
    </source>
</reference>
<name>A0ACB8XZC4_9ASTR</name>
<protein>
    <submittedName>
        <fullName evidence="1">Uncharacterized protein</fullName>
    </submittedName>
</protein>
<dbReference type="EMBL" id="CM042046">
    <property type="protein sequence ID" value="KAI3676563.1"/>
    <property type="molecule type" value="Genomic_DNA"/>
</dbReference>
<reference evidence="1 2" key="2">
    <citation type="journal article" date="2022" name="Mol. Ecol. Resour.">
        <title>The genomes of chicory, endive, great burdock and yacon provide insights into Asteraceae paleo-polyploidization history and plant inulin production.</title>
        <authorList>
            <person name="Fan W."/>
            <person name="Wang S."/>
            <person name="Wang H."/>
            <person name="Wang A."/>
            <person name="Jiang F."/>
            <person name="Liu H."/>
            <person name="Zhao H."/>
            <person name="Xu D."/>
            <person name="Zhang Y."/>
        </authorList>
    </citation>
    <scope>NUCLEOTIDE SEQUENCE [LARGE SCALE GENOMIC DNA]</scope>
    <source>
        <strain evidence="2">cv. Yunnan</strain>
        <tissue evidence="1">Leaves</tissue>
    </source>
</reference>
<dbReference type="Proteomes" id="UP001056120">
    <property type="component" value="Linkage Group LG29"/>
</dbReference>
<proteinExistence type="predicted"/>
<gene>
    <name evidence="1" type="ORF">L1987_86174</name>
</gene>
<keyword evidence="2" id="KW-1185">Reference proteome</keyword>
<comment type="caution">
    <text evidence="1">The sequence shown here is derived from an EMBL/GenBank/DDBJ whole genome shotgun (WGS) entry which is preliminary data.</text>
</comment>
<organism evidence="1 2">
    <name type="scientific">Smallanthus sonchifolius</name>
    <dbReference type="NCBI Taxonomy" id="185202"/>
    <lineage>
        <taxon>Eukaryota</taxon>
        <taxon>Viridiplantae</taxon>
        <taxon>Streptophyta</taxon>
        <taxon>Embryophyta</taxon>
        <taxon>Tracheophyta</taxon>
        <taxon>Spermatophyta</taxon>
        <taxon>Magnoliopsida</taxon>
        <taxon>eudicotyledons</taxon>
        <taxon>Gunneridae</taxon>
        <taxon>Pentapetalae</taxon>
        <taxon>asterids</taxon>
        <taxon>campanulids</taxon>
        <taxon>Asterales</taxon>
        <taxon>Asteraceae</taxon>
        <taxon>Asteroideae</taxon>
        <taxon>Heliantheae alliance</taxon>
        <taxon>Millerieae</taxon>
        <taxon>Smallanthus</taxon>
    </lineage>
</organism>